<name>A0A852YB59_9MICO</name>
<evidence type="ECO:0000313" key="4">
    <source>
        <dbReference type="Proteomes" id="UP000553888"/>
    </source>
</evidence>
<protein>
    <recommendedName>
        <fullName evidence="5">DUF308 domain-containing protein</fullName>
    </recommendedName>
</protein>
<evidence type="ECO:0000256" key="1">
    <source>
        <dbReference type="SAM" id="MobiDB-lite"/>
    </source>
</evidence>
<organism evidence="3 4">
    <name type="scientific">Schumannella luteola</name>
    <dbReference type="NCBI Taxonomy" id="472059"/>
    <lineage>
        <taxon>Bacteria</taxon>
        <taxon>Bacillati</taxon>
        <taxon>Actinomycetota</taxon>
        <taxon>Actinomycetes</taxon>
        <taxon>Micrococcales</taxon>
        <taxon>Microbacteriaceae</taxon>
        <taxon>Schumannella</taxon>
    </lineage>
</organism>
<keyword evidence="4" id="KW-1185">Reference proteome</keyword>
<dbReference type="Proteomes" id="UP000553888">
    <property type="component" value="Unassembled WGS sequence"/>
</dbReference>
<feature type="compositionally biased region" description="Pro residues" evidence="1">
    <location>
        <begin position="7"/>
        <end position="17"/>
    </location>
</feature>
<keyword evidence="2" id="KW-1133">Transmembrane helix</keyword>
<dbReference type="RefSeq" id="WP_179568167.1">
    <property type="nucleotide sequence ID" value="NZ_JACBZY010000001.1"/>
</dbReference>
<gene>
    <name evidence="3" type="ORF">BJ979_002399</name>
</gene>
<evidence type="ECO:0000313" key="3">
    <source>
        <dbReference type="EMBL" id="NYG99773.1"/>
    </source>
</evidence>
<dbReference type="EMBL" id="JACBZY010000001">
    <property type="protein sequence ID" value="NYG99773.1"/>
    <property type="molecule type" value="Genomic_DNA"/>
</dbReference>
<feature type="transmembrane region" description="Helical" evidence="2">
    <location>
        <begin position="144"/>
        <end position="165"/>
    </location>
</feature>
<accession>A0A852YB59</accession>
<evidence type="ECO:0008006" key="5">
    <source>
        <dbReference type="Google" id="ProtNLM"/>
    </source>
</evidence>
<keyword evidence="2" id="KW-0812">Transmembrane</keyword>
<feature type="transmembrane region" description="Helical" evidence="2">
    <location>
        <begin position="115"/>
        <end position="138"/>
    </location>
</feature>
<evidence type="ECO:0000256" key="2">
    <source>
        <dbReference type="SAM" id="Phobius"/>
    </source>
</evidence>
<feature type="region of interest" description="Disordered" evidence="1">
    <location>
        <begin position="1"/>
        <end position="86"/>
    </location>
</feature>
<dbReference type="AlphaFoldDB" id="A0A852YB59"/>
<reference evidence="3 4" key="1">
    <citation type="submission" date="2020-07" db="EMBL/GenBank/DDBJ databases">
        <title>Sequencing the genomes of 1000 actinobacteria strains.</title>
        <authorList>
            <person name="Klenk H.-P."/>
        </authorList>
    </citation>
    <scope>NUCLEOTIDE SEQUENCE [LARGE SCALE GENOMIC DNA]</scope>
    <source>
        <strain evidence="3 4">DSM 23141</strain>
    </source>
</reference>
<proteinExistence type="predicted"/>
<sequence length="167" mass="17364">MTDQSVPPVPAPQPGIAPPQQFFPQPGNADPIPQAGAAQPQYGQQPQYSQAPYAQAPYDQAQYGQHQYGQTQYAQPQPGAAPYAWSAAHQGQQNASAFGAPAAGMSAARKAGLRTMLVGFGIMLVGIVITAGTFFFAAPGGSYVVTWGAIIFGGVQGVAGLVRFLRN</sequence>
<comment type="caution">
    <text evidence="3">The sequence shown here is derived from an EMBL/GenBank/DDBJ whole genome shotgun (WGS) entry which is preliminary data.</text>
</comment>
<keyword evidence="2" id="KW-0472">Membrane</keyword>
<feature type="compositionally biased region" description="Low complexity" evidence="1">
    <location>
        <begin position="18"/>
        <end position="84"/>
    </location>
</feature>